<feature type="region of interest" description="Disordered" evidence="1">
    <location>
        <begin position="53"/>
        <end position="185"/>
    </location>
</feature>
<feature type="chain" id="PRO_5001729103" evidence="2">
    <location>
        <begin position="21"/>
        <end position="468"/>
    </location>
</feature>
<dbReference type="PANTHER" id="PTHR36549:SF3">
    <property type="entry name" value="LYSINE-RICH ARABINOGALACTAN PROTEIN 19"/>
    <property type="match status" value="1"/>
</dbReference>
<evidence type="ECO:0000313" key="3">
    <source>
        <dbReference type="EMBL" id="CDW73899.1"/>
    </source>
</evidence>
<feature type="compositionally biased region" description="Low complexity" evidence="1">
    <location>
        <begin position="81"/>
        <end position="177"/>
    </location>
</feature>
<organism evidence="3 4">
    <name type="scientific">Stylonychia lemnae</name>
    <name type="common">Ciliate</name>
    <dbReference type="NCBI Taxonomy" id="5949"/>
    <lineage>
        <taxon>Eukaryota</taxon>
        <taxon>Sar</taxon>
        <taxon>Alveolata</taxon>
        <taxon>Ciliophora</taxon>
        <taxon>Intramacronucleata</taxon>
        <taxon>Spirotrichea</taxon>
        <taxon>Stichotrichia</taxon>
        <taxon>Sporadotrichida</taxon>
        <taxon>Oxytrichidae</taxon>
        <taxon>Stylonychinae</taxon>
        <taxon>Stylonychia</taxon>
    </lineage>
</organism>
<feature type="region of interest" description="Disordered" evidence="1">
    <location>
        <begin position="222"/>
        <end position="260"/>
    </location>
</feature>
<proteinExistence type="predicted"/>
<feature type="compositionally biased region" description="Low complexity" evidence="1">
    <location>
        <begin position="227"/>
        <end position="250"/>
    </location>
</feature>
<dbReference type="Proteomes" id="UP000039865">
    <property type="component" value="Unassembled WGS sequence"/>
</dbReference>
<dbReference type="EMBL" id="CCKQ01002791">
    <property type="protein sequence ID" value="CDW73899.1"/>
    <property type="molecule type" value="Genomic_DNA"/>
</dbReference>
<gene>
    <name evidence="3" type="primary">Contig5323.g5698</name>
    <name evidence="3" type="ORF">STYLEM_2889</name>
</gene>
<dbReference type="InterPro" id="IPR038793">
    <property type="entry name" value="AGP19"/>
</dbReference>
<protein>
    <submittedName>
        <fullName evidence="3">Uncharacterized protein</fullName>
    </submittedName>
</protein>
<reference evidence="3 4" key="1">
    <citation type="submission" date="2014-06" db="EMBL/GenBank/DDBJ databases">
        <authorList>
            <person name="Swart Estienne"/>
        </authorList>
    </citation>
    <scope>NUCLEOTIDE SEQUENCE [LARGE SCALE GENOMIC DNA]</scope>
    <source>
        <strain evidence="3 4">130c</strain>
    </source>
</reference>
<name>A0A077ZVK8_STYLE</name>
<accession>A0A077ZVK8</accession>
<keyword evidence="2" id="KW-0732">Signal</keyword>
<dbReference type="InParanoid" id="A0A077ZVK8"/>
<dbReference type="PANTHER" id="PTHR36549">
    <property type="entry name" value="LYSINE-RICH ARABINOGALACTAN PROTEIN 19"/>
    <property type="match status" value="1"/>
</dbReference>
<evidence type="ECO:0000313" key="4">
    <source>
        <dbReference type="Proteomes" id="UP000039865"/>
    </source>
</evidence>
<feature type="signal peptide" evidence="2">
    <location>
        <begin position="1"/>
        <end position="20"/>
    </location>
</feature>
<keyword evidence="4" id="KW-1185">Reference proteome</keyword>
<evidence type="ECO:0000256" key="2">
    <source>
        <dbReference type="SAM" id="SignalP"/>
    </source>
</evidence>
<evidence type="ECO:0000256" key="1">
    <source>
        <dbReference type="SAM" id="MobiDB-lite"/>
    </source>
</evidence>
<dbReference type="GO" id="GO:0005886">
    <property type="term" value="C:plasma membrane"/>
    <property type="evidence" value="ECO:0007669"/>
    <property type="project" value="InterPro"/>
</dbReference>
<sequence length="468" mass="50555">MKGKVIRILSTVAIINLVATLQTQSRLKSQLQAQKVGGSLDAWLGLVQNKMANNGGDGSSGKKKHCKDKNHDGNCDCAEVSTTTTTAAPTIPTPSSSQTTTCGCSTEAPTTTEQQTTSEAPTLPPTTTEAPTLPPTTTEAPTLPPTTTEATTTEAPTTTQEQTTTEAPTTQAPTEGPTLPPSNQTTQACSCDIIIPIPSNASSEIPSEDCKYNRKHRKCRRDKQDCQSTSPAPTTLAPTTTQAPETTVVPTFPPIPPSNNTPSVSPNCSCDENCSAENTPNIYYDEAQDCNWVFNMDIMNFECVKQDCKWQFNETDCSWSCIYNCSCDQDGNVIPPSNASSSCEYSCQDFKDLETRVGVVENFLSGGNSVSGGQGNAKIRQDIEKINGEIDDIYQILDEAFVAIEEINNGTQARRQAAVQASVNYIQENGLYLGDRWWLGQQNENLYAIDLESPSLYEFQYGVNATLG</sequence>
<dbReference type="AlphaFoldDB" id="A0A077ZVK8"/>